<dbReference type="Pfam" id="PF04266">
    <property type="entry name" value="ASCH"/>
    <property type="match status" value="1"/>
</dbReference>
<feature type="compositionally biased region" description="Basic and acidic residues" evidence="1">
    <location>
        <begin position="442"/>
        <end position="453"/>
    </location>
</feature>
<feature type="region of interest" description="Disordered" evidence="1">
    <location>
        <begin position="385"/>
        <end position="465"/>
    </location>
</feature>
<reference evidence="4" key="1">
    <citation type="journal article" date="2013" name="Nature">
        <title>Pan genome of the phytoplankton Emiliania underpins its global distribution.</title>
        <authorList>
            <person name="Read B.A."/>
            <person name="Kegel J."/>
            <person name="Klute M.J."/>
            <person name="Kuo A."/>
            <person name="Lefebvre S.C."/>
            <person name="Maumus F."/>
            <person name="Mayer C."/>
            <person name="Miller J."/>
            <person name="Monier A."/>
            <person name="Salamov A."/>
            <person name="Young J."/>
            <person name="Aguilar M."/>
            <person name="Claverie J.M."/>
            <person name="Frickenhaus S."/>
            <person name="Gonzalez K."/>
            <person name="Herman E.K."/>
            <person name="Lin Y.C."/>
            <person name="Napier J."/>
            <person name="Ogata H."/>
            <person name="Sarno A.F."/>
            <person name="Shmutz J."/>
            <person name="Schroeder D."/>
            <person name="de Vargas C."/>
            <person name="Verret F."/>
            <person name="von Dassow P."/>
            <person name="Valentin K."/>
            <person name="Van de Peer Y."/>
            <person name="Wheeler G."/>
            <person name="Dacks J.B."/>
            <person name="Delwiche C.F."/>
            <person name="Dyhrman S.T."/>
            <person name="Glockner G."/>
            <person name="John U."/>
            <person name="Richards T."/>
            <person name="Worden A.Z."/>
            <person name="Zhang X."/>
            <person name="Grigoriev I.V."/>
            <person name="Allen A.E."/>
            <person name="Bidle K."/>
            <person name="Borodovsky M."/>
            <person name="Bowler C."/>
            <person name="Brownlee C."/>
            <person name="Cock J.M."/>
            <person name="Elias M."/>
            <person name="Gladyshev V.N."/>
            <person name="Groth M."/>
            <person name="Guda C."/>
            <person name="Hadaegh A."/>
            <person name="Iglesias-Rodriguez M.D."/>
            <person name="Jenkins J."/>
            <person name="Jones B.M."/>
            <person name="Lawson T."/>
            <person name="Leese F."/>
            <person name="Lindquist E."/>
            <person name="Lobanov A."/>
            <person name="Lomsadze A."/>
            <person name="Malik S.B."/>
            <person name="Marsh M.E."/>
            <person name="Mackinder L."/>
            <person name="Mock T."/>
            <person name="Mueller-Roeber B."/>
            <person name="Pagarete A."/>
            <person name="Parker M."/>
            <person name="Probert I."/>
            <person name="Quesneville H."/>
            <person name="Raines C."/>
            <person name="Rensing S.A."/>
            <person name="Riano-Pachon D.M."/>
            <person name="Richier S."/>
            <person name="Rokitta S."/>
            <person name="Shiraiwa Y."/>
            <person name="Soanes D.M."/>
            <person name="van der Giezen M."/>
            <person name="Wahlund T.M."/>
            <person name="Williams B."/>
            <person name="Wilson W."/>
            <person name="Wolfe G."/>
            <person name="Wurch L.L."/>
        </authorList>
    </citation>
    <scope>NUCLEOTIDE SEQUENCE</scope>
</reference>
<feature type="domain" description="ASCH" evidence="2">
    <location>
        <begin position="178"/>
        <end position="229"/>
    </location>
</feature>
<dbReference type="Gene3D" id="2.30.130.30">
    <property type="entry name" value="Hypothetical protein"/>
    <property type="match status" value="1"/>
</dbReference>
<reference evidence="3" key="2">
    <citation type="submission" date="2024-10" db="UniProtKB">
        <authorList>
            <consortium name="EnsemblProtists"/>
        </authorList>
    </citation>
    <scope>IDENTIFICATION</scope>
</reference>
<feature type="compositionally biased region" description="Low complexity" evidence="1">
    <location>
        <begin position="385"/>
        <end position="394"/>
    </location>
</feature>
<keyword evidence="4" id="KW-1185">Reference proteome</keyword>
<accession>A0A0D3I758</accession>
<organism evidence="3 4">
    <name type="scientific">Emiliania huxleyi (strain CCMP1516)</name>
    <dbReference type="NCBI Taxonomy" id="280463"/>
    <lineage>
        <taxon>Eukaryota</taxon>
        <taxon>Haptista</taxon>
        <taxon>Haptophyta</taxon>
        <taxon>Prymnesiophyceae</taxon>
        <taxon>Isochrysidales</taxon>
        <taxon>Noelaerhabdaceae</taxon>
        <taxon>Emiliania</taxon>
    </lineage>
</organism>
<dbReference type="HOGENOM" id="CLU_580675_0_0_1"/>
<name>A0A0D3I758_EMIH1</name>
<dbReference type="SUPFAM" id="SSF88697">
    <property type="entry name" value="PUA domain-like"/>
    <property type="match status" value="1"/>
</dbReference>
<dbReference type="AlphaFoldDB" id="A0A0D3I758"/>
<evidence type="ECO:0000313" key="4">
    <source>
        <dbReference type="Proteomes" id="UP000013827"/>
    </source>
</evidence>
<evidence type="ECO:0000259" key="2">
    <source>
        <dbReference type="Pfam" id="PF04266"/>
    </source>
</evidence>
<feature type="compositionally biased region" description="Acidic residues" evidence="1">
    <location>
        <begin position="432"/>
        <end position="441"/>
    </location>
</feature>
<dbReference type="EnsemblProtists" id="EOD07093">
    <property type="protein sequence ID" value="EOD07093"/>
    <property type="gene ID" value="EMIHUDRAFT_96951"/>
</dbReference>
<proteinExistence type="predicted"/>
<dbReference type="InterPro" id="IPR007374">
    <property type="entry name" value="ASCH_domain"/>
</dbReference>
<feature type="region of interest" description="Disordered" evidence="1">
    <location>
        <begin position="100"/>
        <end position="146"/>
    </location>
</feature>
<dbReference type="Proteomes" id="UP000013827">
    <property type="component" value="Unassembled WGS sequence"/>
</dbReference>
<sequence length="471" mass="49588">MWRFRCVATGVEVDASRELELGRRHVLSDDASSNVSRVQVALEGSDAGVAVEGRGRNATLWRRDGEVGWRKLCAGQRATLRHGDSLALDGSEASRRSVFVLQQREPSVLPSPKRPRPSPQTEPAERLPSPPAARVPPASSPGADGFTTAAAAVAPAAPAATSGGGKLPRPAGGSLKALTIKQPFASAIMAGVKRVENRSWAPNLPPSGLWVAVHAAASFHPSGPELDALRSAWPAKKPPEARSSREDASTTRAILGLMHVRDVLPVARCSADPLAHGPKCWRIDAVHRLERLEQCFGVMDEALAKAVAAMAQNLRAAQREAVPTTGVATTLDGLCGVGGARLPWEEEWHAFADAQAKAKVKIAAPPDSALDSVATAKECKLDAGAATATADGTTVPSVTTGSDRSDGHSPLRGPLPVQQGMDDATTRRRDEEEPSSTDEEEPSKATEAHKAVDLGKQILGGNQDLSRLIKI</sequence>
<feature type="compositionally biased region" description="Low complexity" evidence="1">
    <location>
        <begin position="135"/>
        <end position="146"/>
    </location>
</feature>
<dbReference type="InterPro" id="IPR015947">
    <property type="entry name" value="PUA-like_sf"/>
</dbReference>
<dbReference type="GeneID" id="17253288"/>
<protein>
    <recommendedName>
        <fullName evidence="2">ASCH domain-containing protein</fullName>
    </recommendedName>
</protein>
<evidence type="ECO:0000256" key="1">
    <source>
        <dbReference type="SAM" id="MobiDB-lite"/>
    </source>
</evidence>
<dbReference type="KEGG" id="ehx:EMIHUDRAFT_96951"/>
<evidence type="ECO:0000313" key="3">
    <source>
        <dbReference type="EnsemblProtists" id="EOD07093"/>
    </source>
</evidence>
<dbReference type="Gene3D" id="2.60.200.20">
    <property type="match status" value="1"/>
</dbReference>
<dbReference type="RefSeq" id="XP_005759522.1">
    <property type="nucleotide sequence ID" value="XM_005759465.1"/>
</dbReference>
<dbReference type="PaxDb" id="2903-EOD07093"/>